<organism evidence="8">
    <name type="scientific">Caenorhabditis remanei</name>
    <name type="common">Caenorhabditis vulgaris</name>
    <dbReference type="NCBI Taxonomy" id="31234"/>
    <lineage>
        <taxon>Eukaryota</taxon>
        <taxon>Metazoa</taxon>
        <taxon>Ecdysozoa</taxon>
        <taxon>Nematoda</taxon>
        <taxon>Chromadorea</taxon>
        <taxon>Rhabditida</taxon>
        <taxon>Rhabditina</taxon>
        <taxon>Rhabditomorpha</taxon>
        <taxon>Rhabditoidea</taxon>
        <taxon>Rhabditidae</taxon>
        <taxon>Peloderinae</taxon>
        <taxon>Caenorhabditis</taxon>
    </lineage>
</organism>
<dbReference type="eggNOG" id="ENOG502RT6A">
    <property type="taxonomic scope" value="Eukaryota"/>
</dbReference>
<feature type="transmembrane region" description="Helical" evidence="5">
    <location>
        <begin position="155"/>
        <end position="176"/>
    </location>
</feature>
<gene>
    <name evidence="7" type="ORF">CRE_09374</name>
</gene>
<feature type="transmembrane region" description="Helical" evidence="5">
    <location>
        <begin position="284"/>
        <end position="309"/>
    </location>
</feature>
<dbReference type="Proteomes" id="UP000008281">
    <property type="component" value="Unassembled WGS sequence"/>
</dbReference>
<dbReference type="PROSITE" id="PS50262">
    <property type="entry name" value="G_PROTEIN_RECEP_F1_2"/>
    <property type="match status" value="1"/>
</dbReference>
<dbReference type="InParanoid" id="E3LIH1"/>
<evidence type="ECO:0000313" key="8">
    <source>
        <dbReference type="Proteomes" id="UP000008281"/>
    </source>
</evidence>
<dbReference type="CDD" id="cd14978">
    <property type="entry name" value="7tmA_FMRFamide_R-like"/>
    <property type="match status" value="1"/>
</dbReference>
<dbReference type="AlphaFoldDB" id="E3LIH1"/>
<dbReference type="Pfam" id="PF10324">
    <property type="entry name" value="7TM_GPCR_Srw"/>
    <property type="match status" value="1"/>
</dbReference>
<dbReference type="OMA" id="IFWEERI"/>
<evidence type="ECO:0000256" key="4">
    <source>
        <dbReference type="ARBA" id="ARBA00023136"/>
    </source>
</evidence>
<evidence type="ECO:0000256" key="2">
    <source>
        <dbReference type="ARBA" id="ARBA00022692"/>
    </source>
</evidence>
<dbReference type="PANTHER" id="PTHR22751">
    <property type="entry name" value="G-PROTEIN COUPLED RECEPTOR-RELATED"/>
    <property type="match status" value="1"/>
</dbReference>
<dbReference type="Gene3D" id="1.20.1070.10">
    <property type="entry name" value="Rhodopsin 7-helix transmembrane proteins"/>
    <property type="match status" value="1"/>
</dbReference>
<feature type="transmembrane region" description="Helical" evidence="5">
    <location>
        <begin position="32"/>
        <end position="54"/>
    </location>
</feature>
<evidence type="ECO:0000256" key="1">
    <source>
        <dbReference type="ARBA" id="ARBA00004370"/>
    </source>
</evidence>
<feature type="transmembrane region" description="Helical" evidence="5">
    <location>
        <begin position="238"/>
        <end position="256"/>
    </location>
</feature>
<reference evidence="7" key="1">
    <citation type="submission" date="2007-07" db="EMBL/GenBank/DDBJ databases">
        <title>PCAP assembly of the Caenorhabditis remanei genome.</title>
        <authorList>
            <consortium name="The Caenorhabditis remanei Sequencing Consortium"/>
            <person name="Wilson R.K."/>
        </authorList>
    </citation>
    <scope>NUCLEOTIDE SEQUENCE [LARGE SCALE GENOMIC DNA]</scope>
    <source>
        <strain evidence="7">PB4641</strain>
    </source>
</reference>
<feature type="transmembrane region" description="Helical" evidence="5">
    <location>
        <begin position="123"/>
        <end position="143"/>
    </location>
</feature>
<evidence type="ECO:0000256" key="3">
    <source>
        <dbReference type="ARBA" id="ARBA00022989"/>
    </source>
</evidence>
<accession>E3LIH1</accession>
<dbReference type="InterPro" id="IPR017452">
    <property type="entry name" value="GPCR_Rhodpsn_7TM"/>
</dbReference>
<dbReference type="FunCoup" id="E3LIH1">
    <property type="interactions" value="3"/>
</dbReference>
<proteinExistence type="predicted"/>
<keyword evidence="2 5" id="KW-0812">Transmembrane</keyword>
<protein>
    <recommendedName>
        <fullName evidence="6">G-protein coupled receptors family 1 profile domain-containing protein</fullName>
    </recommendedName>
</protein>
<keyword evidence="4 5" id="KW-0472">Membrane</keyword>
<dbReference type="OrthoDB" id="5871549at2759"/>
<dbReference type="SUPFAM" id="SSF81321">
    <property type="entry name" value="Family A G protein-coupled receptor-like"/>
    <property type="match status" value="1"/>
</dbReference>
<dbReference type="HOGENOM" id="CLU_043715_1_0_1"/>
<evidence type="ECO:0000256" key="5">
    <source>
        <dbReference type="SAM" id="Phobius"/>
    </source>
</evidence>
<feature type="transmembrane region" description="Helical" evidence="5">
    <location>
        <begin position="321"/>
        <end position="343"/>
    </location>
</feature>
<feature type="transmembrane region" description="Helical" evidence="5">
    <location>
        <begin position="66"/>
        <end position="83"/>
    </location>
</feature>
<comment type="subcellular location">
    <subcellularLocation>
        <location evidence="1">Membrane</location>
    </subcellularLocation>
</comment>
<keyword evidence="8" id="KW-1185">Reference proteome</keyword>
<dbReference type="GO" id="GO:0016020">
    <property type="term" value="C:membrane"/>
    <property type="evidence" value="ECO:0007669"/>
    <property type="project" value="UniProtKB-SubCell"/>
</dbReference>
<name>E3LIH1_CAERE</name>
<keyword evidence="3 5" id="KW-1133">Transmembrane helix</keyword>
<dbReference type="EMBL" id="DS268409">
    <property type="protein sequence ID" value="EFO95315.1"/>
    <property type="molecule type" value="Genomic_DNA"/>
</dbReference>
<evidence type="ECO:0000259" key="6">
    <source>
        <dbReference type="PROSITE" id="PS50262"/>
    </source>
</evidence>
<dbReference type="InterPro" id="IPR019427">
    <property type="entry name" value="7TM_GPCR_serpentine_rcpt_Srw"/>
</dbReference>
<dbReference type="PANTHER" id="PTHR22751:SF30">
    <property type="entry name" value="G-PROTEIN COUPLED RECEPTORS FAMILY 1 PROFILE DOMAIN-CONTAINING PROTEIN"/>
    <property type="match status" value="1"/>
</dbReference>
<dbReference type="STRING" id="31234.E3LIH1"/>
<feature type="domain" description="G-protein coupled receptors family 1 profile" evidence="6">
    <location>
        <begin position="48"/>
        <end position="340"/>
    </location>
</feature>
<sequence>MEVCRKYGFPYFKKSTILMLCWFQNTLESFTYLITAYNFHISVVCGIINLFHLIILTRPAMRTSSVNLMMAAVAFFDICSLFQEFKQYYDRYIASDSCLFTDTYASALLQRCSFALTNYSRRYSTWLCLLIALIRTIVVRNPMSRFHENLTKPRGGYSVILGVFLVSVPLGVLKLLEFQIFWEERISDCDENIIVVMYFTGVSDLFVANNHLILNSFYLTDAVVSNVSLVKISIDSKTSFQLIPCLLFPIVTFLLIREVRNIEQNRRRLISSNKLADSKKATRLVFYFTLTFSIAQLPFGLTSSVVYLFEKTPLSRILYFLYNLFSTLFTASTVTHFIVCMLMSSQYRDTVKSVVSCGYYSKEKVCKSNFSFYNRLQSFDLDTKQSCDQCITDNHIISCVELETGQTGTSPSRFL</sequence>
<dbReference type="GO" id="GO:0008528">
    <property type="term" value="F:G protein-coupled peptide receptor activity"/>
    <property type="evidence" value="ECO:0007669"/>
    <property type="project" value="InterPro"/>
</dbReference>
<evidence type="ECO:0000313" key="7">
    <source>
        <dbReference type="EMBL" id="EFO95315.1"/>
    </source>
</evidence>